<protein>
    <recommendedName>
        <fullName evidence="3">Transporter</fullName>
    </recommendedName>
</protein>
<dbReference type="KEGG" id="san:gbs1857"/>
<dbReference type="HOGENOM" id="CLU_101810_0_0_9"/>
<keyword evidence="1" id="KW-0472">Membrane</keyword>
<name>Q8E3A4_STRA3</name>
<proteinExistence type="predicted"/>
<accession>Q8E3A4</accession>
<keyword evidence="1" id="KW-1133">Transmembrane helix</keyword>
<evidence type="ECO:0008006" key="3">
    <source>
        <dbReference type="Google" id="ProtNLM"/>
    </source>
</evidence>
<sequence>MLLVYKRGDCMRKFFQDVIVEVAYYLEIALSVILATAIIFFSLALFHDLFSMLSVDQNVDKLFQTFLARAMTIAVGIELIKMFSKPSPDTLIEVLLFALARQLVIEHGSVSDYLMGIASVAILFAVRKYLFTHFDGSSNIVLRANNKVKKANILARVQLPCQPNETLGDLLVRHLNDEEKDVAIGSVVYINNVALRVDSMHDGLVTRVEIIRSLH</sequence>
<dbReference type="Proteomes" id="UP000000823">
    <property type="component" value="Chromosome"/>
</dbReference>
<dbReference type="EMBL" id="AL766853">
    <property type="protein sequence ID" value="CAD47516.1"/>
    <property type="molecule type" value="Genomic_DNA"/>
</dbReference>
<dbReference type="eggNOG" id="ENOG5033080">
    <property type="taxonomic scope" value="Bacteria"/>
</dbReference>
<keyword evidence="1" id="KW-0812">Transmembrane</keyword>
<gene>
    <name evidence="2" type="ordered locus">gbs1857</name>
</gene>
<feature type="transmembrane region" description="Helical" evidence="1">
    <location>
        <begin position="22"/>
        <end position="46"/>
    </location>
</feature>
<evidence type="ECO:0000313" key="2">
    <source>
        <dbReference type="EMBL" id="CAD47516.1"/>
    </source>
</evidence>
<organism evidence="2">
    <name type="scientific">Streptococcus agalactiae serotype III (strain NEM316)</name>
    <dbReference type="NCBI Taxonomy" id="211110"/>
    <lineage>
        <taxon>Bacteria</taxon>
        <taxon>Bacillati</taxon>
        <taxon>Bacillota</taxon>
        <taxon>Bacilli</taxon>
        <taxon>Lactobacillales</taxon>
        <taxon>Streptococcaceae</taxon>
        <taxon>Streptococcus</taxon>
    </lineage>
</organism>
<reference evidence="2" key="1">
    <citation type="journal article" date="2002" name="Mol. Microbiol.">
        <title>Genome sequence of Streptococcus agalactiae, a pathogen causing invasive neonatal disease.</title>
        <authorList>
            <person name="Glaser P."/>
            <person name="Rusniok C."/>
            <person name="Buchrieser C."/>
            <person name="Chevalier F."/>
            <person name="Frangeul L."/>
            <person name="Msadek T."/>
            <person name="Zouine M."/>
            <person name="Couve E."/>
            <person name="Lalioui L."/>
            <person name="Poyart C."/>
            <person name="Trieu-Cuot P."/>
            <person name="Kunst F."/>
        </authorList>
    </citation>
    <scope>NUCLEOTIDE SEQUENCE [LARGE SCALE GENOMIC DNA]</scope>
    <source>
        <strain evidence="2">NEM316</strain>
    </source>
</reference>
<evidence type="ECO:0000256" key="1">
    <source>
        <dbReference type="SAM" id="Phobius"/>
    </source>
</evidence>
<dbReference type="AlphaFoldDB" id="Q8E3A4"/>